<dbReference type="Gene3D" id="3.40.1390.30">
    <property type="entry name" value="NIF3 (NGG1p interacting factor 3)-like"/>
    <property type="match status" value="2"/>
</dbReference>
<feature type="binding site" evidence="5">
    <location>
        <position position="65"/>
    </location>
    <ligand>
        <name>a divalent metal cation</name>
        <dbReference type="ChEBI" id="CHEBI:60240"/>
        <label>1</label>
    </ligand>
</feature>
<keyword evidence="7" id="KW-1185">Reference proteome</keyword>
<dbReference type="PANTHER" id="PTHR13799">
    <property type="entry name" value="NGG1 INTERACTING FACTOR 3"/>
    <property type="match status" value="1"/>
</dbReference>
<dbReference type="RefSeq" id="WP_011738286.1">
    <property type="nucleotide sequence ID" value="NC_008610.1"/>
</dbReference>
<accession>A1AXK4</accession>
<evidence type="ECO:0000256" key="1">
    <source>
        <dbReference type="ARBA" id="ARBA00006964"/>
    </source>
</evidence>
<dbReference type="EMBL" id="CP000488">
    <property type="protein sequence ID" value="ABL02661.1"/>
    <property type="molecule type" value="Genomic_DNA"/>
</dbReference>
<organism evidence="6 7">
    <name type="scientific">Ruthia magnifica subsp. Calyptogena magnifica</name>
    <dbReference type="NCBI Taxonomy" id="413404"/>
    <lineage>
        <taxon>Bacteria</taxon>
        <taxon>Pseudomonadati</taxon>
        <taxon>Pseudomonadota</taxon>
        <taxon>Gammaproteobacteria</taxon>
        <taxon>Candidatus Pseudothioglobaceae</taxon>
        <taxon>Candidatus Ruthturnera</taxon>
    </lineage>
</organism>
<dbReference type="GO" id="GO:0005737">
    <property type="term" value="C:cytoplasm"/>
    <property type="evidence" value="ECO:0007669"/>
    <property type="project" value="TreeGrafter"/>
</dbReference>
<evidence type="ECO:0000256" key="5">
    <source>
        <dbReference type="PIRSR" id="PIRSR602678-1"/>
    </source>
</evidence>
<dbReference type="Proteomes" id="UP000002587">
    <property type="component" value="Chromosome"/>
</dbReference>
<feature type="binding site" evidence="5">
    <location>
        <position position="64"/>
    </location>
    <ligand>
        <name>a divalent metal cation</name>
        <dbReference type="ChEBI" id="CHEBI:60240"/>
        <label>2</label>
    </ligand>
</feature>
<evidence type="ECO:0000313" key="7">
    <source>
        <dbReference type="Proteomes" id="UP000002587"/>
    </source>
</evidence>
<dbReference type="AlphaFoldDB" id="A1AXK4"/>
<sequence>MIGNKTLSEYCHDYLNVDAFNDYCSNGLQIEGKSNIDKIISGVSANQNLIDRAIDEGVDALFVHHGFFWKNENSAITGIKKKRIKALLDNDINLFSYHLPLDAHTEVGNNAQLAQRFDIKNPMPIGDTLVWQGEIDITLGSFSNIIKQVLSRTPLVFGMDDKILKRIAWCSGGAQTYIDHAININADCFLTGEVSEQTPAIAKENNIAFISAGHHATERYGVQALCQHLSKNFGLKHKFVDIDNIV</sequence>
<dbReference type="HOGENOM" id="CLU_037423_3_0_6"/>
<proteinExistence type="inferred from homology"/>
<dbReference type="Pfam" id="PF01784">
    <property type="entry name" value="DUF34_NIF3"/>
    <property type="match status" value="1"/>
</dbReference>
<dbReference type="InterPro" id="IPR002678">
    <property type="entry name" value="DUF34/NIF3"/>
</dbReference>
<comment type="similarity">
    <text evidence="1">Belongs to the GTP cyclohydrolase I type 2/NIF3 family.</text>
</comment>
<feature type="binding site" evidence="5">
    <location>
        <position position="214"/>
    </location>
    <ligand>
        <name>a divalent metal cation</name>
        <dbReference type="ChEBI" id="CHEBI:60240"/>
        <label>1</label>
    </ligand>
</feature>
<evidence type="ECO:0000313" key="6">
    <source>
        <dbReference type="EMBL" id="ABL02661.1"/>
    </source>
</evidence>
<dbReference type="PANTHER" id="PTHR13799:SF14">
    <property type="entry name" value="GTP CYCLOHYDROLASE 1 TYPE 2 HOMOLOG"/>
    <property type="match status" value="1"/>
</dbReference>
<dbReference type="GO" id="GO:0046872">
    <property type="term" value="F:metal ion binding"/>
    <property type="evidence" value="ECO:0007669"/>
    <property type="project" value="UniProtKB-KW"/>
</dbReference>
<evidence type="ECO:0000256" key="3">
    <source>
        <dbReference type="ARBA" id="ARBA00022112"/>
    </source>
</evidence>
<name>A1AXK4_RUTMC</name>
<dbReference type="InterPro" id="IPR036069">
    <property type="entry name" value="DUF34/NIF3_sf"/>
</dbReference>
<dbReference type="KEGG" id="rma:Rmag_0952"/>
<evidence type="ECO:0000256" key="2">
    <source>
        <dbReference type="ARBA" id="ARBA00011643"/>
    </source>
</evidence>
<dbReference type="FunFam" id="3.40.1390.30:FF:000001">
    <property type="entry name" value="GTP cyclohydrolase 1 type 2"/>
    <property type="match status" value="1"/>
</dbReference>
<keyword evidence="4 5" id="KW-0479">Metal-binding</keyword>
<dbReference type="SUPFAM" id="SSF102705">
    <property type="entry name" value="NIF3 (NGG1p interacting factor 3)-like"/>
    <property type="match status" value="1"/>
</dbReference>
<dbReference type="NCBIfam" id="TIGR00486">
    <property type="entry name" value="YbgI_SA1388"/>
    <property type="match status" value="1"/>
</dbReference>
<evidence type="ECO:0000256" key="4">
    <source>
        <dbReference type="ARBA" id="ARBA00022723"/>
    </source>
</evidence>
<feature type="binding site" evidence="5">
    <location>
        <position position="102"/>
    </location>
    <ligand>
        <name>a divalent metal cation</name>
        <dbReference type="ChEBI" id="CHEBI:60240"/>
        <label>1</label>
    </ligand>
</feature>
<gene>
    <name evidence="6" type="ordered locus">Rmag_0952</name>
</gene>
<dbReference type="OrthoDB" id="9800881at2"/>
<feature type="binding site" evidence="5">
    <location>
        <position position="218"/>
    </location>
    <ligand>
        <name>a divalent metal cation</name>
        <dbReference type="ChEBI" id="CHEBI:60240"/>
        <label>1</label>
    </ligand>
</feature>
<dbReference type="STRING" id="413404.Rmag_0952"/>
<comment type="subunit">
    <text evidence="2">Homohexamer.</text>
</comment>
<reference evidence="6 7" key="1">
    <citation type="journal article" date="2007" name="Science">
        <title>The Calyptogena magnifica chemoautotrophic symbiont genome.</title>
        <authorList>
            <person name="Newton I.L.G."/>
            <person name="Woyke T."/>
            <person name="Auchtung T.A."/>
            <person name="Dilly G.F."/>
            <person name="Dutton R.J."/>
            <person name="Fisher M.C."/>
            <person name="Fontanez K.M."/>
            <person name="Lau E."/>
            <person name="Stewart F.J."/>
            <person name="Richardson P.M."/>
            <person name="Barry K.W."/>
            <person name="Saunders E."/>
            <person name="Detter J.C."/>
            <person name="Wu D."/>
            <person name="Eisen J.A."/>
            <person name="Cavanaugh C.M."/>
        </authorList>
    </citation>
    <scope>NUCLEOTIDE SEQUENCE [LARGE SCALE GENOMIC DNA]</scope>
    <source>
        <strain evidence="6 7">Cm</strain>
    </source>
</reference>
<protein>
    <recommendedName>
        <fullName evidence="3">GTP cyclohydrolase 1 type 2 homolog</fullName>
    </recommendedName>
</protein>
<dbReference type="eggNOG" id="COG0327">
    <property type="taxonomic scope" value="Bacteria"/>
</dbReference>